<comment type="caution">
    <text evidence="2">The sequence shown here is derived from an EMBL/GenBank/DDBJ whole genome shotgun (WGS) entry which is preliminary data.</text>
</comment>
<name>A0AAE3QF80_9HYPH</name>
<organism evidence="2 3">
    <name type="scientific">Ferirhizobium litorale</name>
    <dbReference type="NCBI Taxonomy" id="2927786"/>
    <lineage>
        <taxon>Bacteria</taxon>
        <taxon>Pseudomonadati</taxon>
        <taxon>Pseudomonadota</taxon>
        <taxon>Alphaproteobacteria</taxon>
        <taxon>Hyphomicrobiales</taxon>
        <taxon>Rhizobiaceae</taxon>
        <taxon>Ferirhizobium</taxon>
    </lineage>
</organism>
<evidence type="ECO:0000256" key="1">
    <source>
        <dbReference type="SAM" id="SignalP"/>
    </source>
</evidence>
<protein>
    <submittedName>
        <fullName evidence="2">Uncharacterized protein</fullName>
    </submittedName>
</protein>
<feature type="chain" id="PRO_5041923211" evidence="1">
    <location>
        <begin position="19"/>
        <end position="99"/>
    </location>
</feature>
<evidence type="ECO:0000313" key="2">
    <source>
        <dbReference type="EMBL" id="MDI7922920.1"/>
    </source>
</evidence>
<accession>A0AAE3QF80</accession>
<keyword evidence="1" id="KW-0732">Signal</keyword>
<dbReference type="EMBL" id="JALDYZ010000006">
    <property type="protein sequence ID" value="MDI7922920.1"/>
    <property type="molecule type" value="Genomic_DNA"/>
</dbReference>
<evidence type="ECO:0000313" key="3">
    <source>
        <dbReference type="Proteomes" id="UP001161580"/>
    </source>
</evidence>
<sequence length="99" mass="10746">MRKRILGLMLVMASPAAAAPPTYDPTSLTCQGVRSVLAQNGAAILQYTSRSGLPIYNRYVANQSYCWGGPMVWRSVPTRDNPACPVAACSDRRSRGSNR</sequence>
<keyword evidence="3" id="KW-1185">Reference proteome</keyword>
<gene>
    <name evidence="2" type="ORF">MRS75_12600</name>
</gene>
<reference evidence="2" key="1">
    <citation type="submission" date="2022-03" db="EMBL/GenBank/DDBJ databases">
        <title>Fererhizobium litorale gen. nov., sp. nov., isolated from sandy sediments of the Sea of Japan seashore.</title>
        <authorList>
            <person name="Romanenko L."/>
            <person name="Kurilenko V."/>
            <person name="Otstavnykh N."/>
            <person name="Svetashev V."/>
            <person name="Tekutyeva L."/>
            <person name="Isaeva M."/>
            <person name="Mikhailov V."/>
        </authorList>
    </citation>
    <scope>NUCLEOTIDE SEQUENCE</scope>
    <source>
        <strain evidence="2">KMM 9576</strain>
    </source>
</reference>
<dbReference type="AlphaFoldDB" id="A0AAE3QF80"/>
<dbReference type="RefSeq" id="WP_311789397.1">
    <property type="nucleotide sequence ID" value="NZ_JALDYY010000029.1"/>
</dbReference>
<feature type="signal peptide" evidence="1">
    <location>
        <begin position="1"/>
        <end position="18"/>
    </location>
</feature>
<proteinExistence type="predicted"/>
<dbReference type="Proteomes" id="UP001161580">
    <property type="component" value="Unassembled WGS sequence"/>
</dbReference>